<name>A0ACB7XN45_9ERIC</name>
<evidence type="ECO:0000313" key="1">
    <source>
        <dbReference type="EMBL" id="KAH7842085.1"/>
    </source>
</evidence>
<sequence>MSNFLRSHQATRGRHPNDHEKHYFGPDWAAPEADFKPFLKTIVLVATLIATVTFAAAFTMPCGFDTSSDNLGVATLVKKVALKPVVAAVVAVAGGGEAVETVVGGFLVQRGIPVVDVAIDGGKRRKEGGVLGKNDVWTRE</sequence>
<comment type="caution">
    <text evidence="1">The sequence shown here is derived from an EMBL/GenBank/DDBJ whole genome shotgun (WGS) entry which is preliminary data.</text>
</comment>
<proteinExistence type="predicted"/>
<protein>
    <submittedName>
        <fullName evidence="1">Uncharacterized protein</fullName>
    </submittedName>
</protein>
<dbReference type="Proteomes" id="UP000828048">
    <property type="component" value="Chromosome 1"/>
</dbReference>
<keyword evidence="2" id="KW-1185">Reference proteome</keyword>
<accession>A0ACB7XN45</accession>
<reference evidence="1 2" key="1">
    <citation type="journal article" date="2021" name="Hortic Res">
        <title>High-quality reference genome and annotation aids understanding of berry development for evergreen blueberry (Vaccinium darrowii).</title>
        <authorList>
            <person name="Yu J."/>
            <person name="Hulse-Kemp A.M."/>
            <person name="Babiker E."/>
            <person name="Staton M."/>
        </authorList>
    </citation>
    <scope>NUCLEOTIDE SEQUENCE [LARGE SCALE GENOMIC DNA]</scope>
    <source>
        <strain evidence="2">cv. NJ 8807/NJ 8810</strain>
        <tissue evidence="1">Young leaf</tissue>
    </source>
</reference>
<organism evidence="1 2">
    <name type="scientific">Vaccinium darrowii</name>
    <dbReference type="NCBI Taxonomy" id="229202"/>
    <lineage>
        <taxon>Eukaryota</taxon>
        <taxon>Viridiplantae</taxon>
        <taxon>Streptophyta</taxon>
        <taxon>Embryophyta</taxon>
        <taxon>Tracheophyta</taxon>
        <taxon>Spermatophyta</taxon>
        <taxon>Magnoliopsida</taxon>
        <taxon>eudicotyledons</taxon>
        <taxon>Gunneridae</taxon>
        <taxon>Pentapetalae</taxon>
        <taxon>asterids</taxon>
        <taxon>Ericales</taxon>
        <taxon>Ericaceae</taxon>
        <taxon>Vaccinioideae</taxon>
        <taxon>Vaccinieae</taxon>
        <taxon>Vaccinium</taxon>
    </lineage>
</organism>
<evidence type="ECO:0000313" key="2">
    <source>
        <dbReference type="Proteomes" id="UP000828048"/>
    </source>
</evidence>
<dbReference type="EMBL" id="CM037151">
    <property type="protein sequence ID" value="KAH7842085.1"/>
    <property type="molecule type" value="Genomic_DNA"/>
</dbReference>
<gene>
    <name evidence="1" type="ORF">Vadar_001301</name>
</gene>